<proteinExistence type="predicted"/>
<dbReference type="Pfam" id="PF12511">
    <property type="entry name" value="DUF3716"/>
    <property type="match status" value="1"/>
</dbReference>
<protein>
    <submittedName>
        <fullName evidence="2">Uncharacterized protein</fullName>
    </submittedName>
</protein>
<dbReference type="InterPro" id="IPR022190">
    <property type="entry name" value="DUF3716"/>
</dbReference>
<name>A0A3D8T0E7_9HELO</name>
<dbReference type="OrthoDB" id="3589576at2759"/>
<dbReference type="AlphaFoldDB" id="A0A3D8T0E7"/>
<evidence type="ECO:0000313" key="2">
    <source>
        <dbReference type="EMBL" id="RDW92000.1"/>
    </source>
</evidence>
<dbReference type="Proteomes" id="UP000256328">
    <property type="component" value="Unassembled WGS sequence"/>
</dbReference>
<keyword evidence="3" id="KW-1185">Reference proteome</keyword>
<feature type="compositionally biased region" description="Basic and acidic residues" evidence="1">
    <location>
        <begin position="244"/>
        <end position="258"/>
    </location>
</feature>
<feature type="region of interest" description="Disordered" evidence="1">
    <location>
        <begin position="1"/>
        <end position="95"/>
    </location>
</feature>
<feature type="compositionally biased region" description="Low complexity" evidence="1">
    <location>
        <begin position="226"/>
        <end position="239"/>
    </location>
</feature>
<reference evidence="2 3" key="1">
    <citation type="journal article" date="2018" name="IMA Fungus">
        <title>IMA Genome-F 9: Draft genome sequence of Annulohypoxylon stygium, Aspergillus mulundensis, Berkeleyomyces basicola (syn. Thielaviopsis basicola), Ceratocystis smalleyi, two Cercospora beticola strains, Coleophoma cylindrospora, Fusarium fracticaudum, Phialophora cf. hyalina, and Morchella septimelata.</title>
        <authorList>
            <person name="Wingfield B.D."/>
            <person name="Bills G.F."/>
            <person name="Dong Y."/>
            <person name="Huang W."/>
            <person name="Nel W.J."/>
            <person name="Swalarsk-Parry B.S."/>
            <person name="Vaghefi N."/>
            <person name="Wilken P.M."/>
            <person name="An Z."/>
            <person name="de Beer Z.W."/>
            <person name="De Vos L."/>
            <person name="Chen L."/>
            <person name="Duong T.A."/>
            <person name="Gao Y."/>
            <person name="Hammerbacher A."/>
            <person name="Kikkert J.R."/>
            <person name="Li Y."/>
            <person name="Li H."/>
            <person name="Li K."/>
            <person name="Li Q."/>
            <person name="Liu X."/>
            <person name="Ma X."/>
            <person name="Naidoo K."/>
            <person name="Pethybridge S.J."/>
            <person name="Sun J."/>
            <person name="Steenkamp E.T."/>
            <person name="van der Nest M.A."/>
            <person name="van Wyk S."/>
            <person name="Wingfield M.J."/>
            <person name="Xiong C."/>
            <person name="Yue Q."/>
            <person name="Zhang X."/>
        </authorList>
    </citation>
    <scope>NUCLEOTIDE SEQUENCE [LARGE SCALE GENOMIC DNA]</scope>
    <source>
        <strain evidence="2 3">BP5796</strain>
    </source>
</reference>
<gene>
    <name evidence="2" type="ORF">BP5796_01394</name>
</gene>
<feature type="region of interest" description="Disordered" evidence="1">
    <location>
        <begin position="205"/>
        <end position="362"/>
    </location>
</feature>
<feature type="compositionally biased region" description="Basic and acidic residues" evidence="1">
    <location>
        <begin position="282"/>
        <end position="302"/>
    </location>
</feature>
<dbReference type="EMBL" id="PDLN01000002">
    <property type="protein sequence ID" value="RDW92000.1"/>
    <property type="molecule type" value="Genomic_DNA"/>
</dbReference>
<evidence type="ECO:0000313" key="3">
    <source>
        <dbReference type="Proteomes" id="UP000256328"/>
    </source>
</evidence>
<comment type="caution">
    <text evidence="2">The sequence shown here is derived from an EMBL/GenBank/DDBJ whole genome shotgun (WGS) entry which is preliminary data.</text>
</comment>
<organism evidence="2 3">
    <name type="scientific">Coleophoma crateriformis</name>
    <dbReference type="NCBI Taxonomy" id="565419"/>
    <lineage>
        <taxon>Eukaryota</taxon>
        <taxon>Fungi</taxon>
        <taxon>Dikarya</taxon>
        <taxon>Ascomycota</taxon>
        <taxon>Pezizomycotina</taxon>
        <taxon>Leotiomycetes</taxon>
        <taxon>Helotiales</taxon>
        <taxon>Dermateaceae</taxon>
        <taxon>Coleophoma</taxon>
    </lineage>
</organism>
<sequence length="400" mass="44386">MPRTLEVDEDLQVKGEEDWSDSASQELAPSEPPLVANLLSHLKATNPPMAQPPPLESPSTMTDSQSSTTHIAVAPETPTGGSPYYTPKRRQTHGTMEERLQKMPVLREMPWRPGTAVPEELETGGESRRKQIRFGCLLATRGNIVEEPCKTCAGGRGKFTVCVALDGFFKGACASCQLSGRPNRCSIKQQDDPKKDGEVMEAAGLTSPETTEPYLNGHQETDCPRQHQQYEQPQPYLEPISEPQNKERSRMSTYREHSFGNQQTKRRRTDGPQWDRALGVAKGERDSRHDPGGAHSVQHAEPRPMWAAVNRTEPVPATPEKMVNGNGNGTSSMLSHTNSEYERREETAPSEDTTRPLIDAMPKNKQRQIYGLVSGLQGGIDHLQKELDMLKRVMGIDDAD</sequence>
<evidence type="ECO:0000256" key="1">
    <source>
        <dbReference type="SAM" id="MobiDB-lite"/>
    </source>
</evidence>
<feature type="compositionally biased region" description="Polar residues" evidence="1">
    <location>
        <begin position="329"/>
        <end position="338"/>
    </location>
</feature>
<accession>A0A3D8T0E7</accession>
<feature type="compositionally biased region" description="Polar residues" evidence="1">
    <location>
        <begin position="57"/>
        <end position="70"/>
    </location>
</feature>